<sequence>MSNNNIEEEQPTLSTVRRRLIRQSLGKDLGHNKSGVSSLSDNIDDTFQPLSEKEQKEAFYRHKILADCEKARLPTNPHIPEDVEVLEIEPVSIRYHLRSFADKPDFDQYGTNVGNIHIRTSSMPRSKSTDHPSQTADGAAGPSVEAGPSSRPEPSKRPGQAQVISSSSSESEKGSKSPVHDSAINSVLNDDDDSDEEVNQGDNAESPERAEMIDLMAQVTHEESLDEEYDSETDEVDFRQPLILPSNSKVAEASVSKVWLKLAEEKEYCRKAKRFYGLPDGYELTLPPPSATVLDCPDDHIAIYAKHFEFGLRFPFHPFIAKNFKAWNVCLVQVTPPTIRAVIALVWVLLFKNFPLTLNLFRRLITLKRDGQSEGWWSLYTASNKFTVNPKLSSCKGWQDKFFFMSVPEDFPIRRTFFRPHPRFGHIAERDLGPQEQKACYYFDAVRANVVGKTRVVPKVWLP</sequence>
<evidence type="ECO:0000256" key="1">
    <source>
        <dbReference type="SAM" id="MobiDB-lite"/>
    </source>
</evidence>
<feature type="compositionally biased region" description="Basic and acidic residues" evidence="1">
    <location>
        <begin position="170"/>
        <end position="179"/>
    </location>
</feature>
<evidence type="ECO:0000313" key="3">
    <source>
        <dbReference type="Proteomes" id="UP000596660"/>
    </source>
</evidence>
<reference evidence="2" key="1">
    <citation type="journal article" date="2017" name="Nature">
        <title>The genome of Chenopodium quinoa.</title>
        <authorList>
            <person name="Jarvis D.E."/>
            <person name="Ho Y.S."/>
            <person name="Lightfoot D.J."/>
            <person name="Schmoeckel S.M."/>
            <person name="Li B."/>
            <person name="Borm T.J.A."/>
            <person name="Ohyanagi H."/>
            <person name="Mineta K."/>
            <person name="Michell C.T."/>
            <person name="Saber N."/>
            <person name="Kharbatia N.M."/>
            <person name="Rupper R.R."/>
            <person name="Sharp A.R."/>
            <person name="Dally N."/>
            <person name="Boughton B.A."/>
            <person name="Woo Y.H."/>
            <person name="Gao G."/>
            <person name="Schijlen E.G.W.M."/>
            <person name="Guo X."/>
            <person name="Momin A.A."/>
            <person name="Negrao S."/>
            <person name="Al-Babili S."/>
            <person name="Gehring C."/>
            <person name="Roessner U."/>
            <person name="Jung C."/>
            <person name="Murphy K."/>
            <person name="Arold S.T."/>
            <person name="Gojobori T."/>
            <person name="van der Linden C.G."/>
            <person name="van Loo E.N."/>
            <person name="Jellen E.N."/>
            <person name="Maughan P.J."/>
            <person name="Tester M."/>
        </authorList>
    </citation>
    <scope>NUCLEOTIDE SEQUENCE [LARGE SCALE GENOMIC DNA]</scope>
    <source>
        <strain evidence="2">cv. PI 614886</strain>
    </source>
</reference>
<evidence type="ECO:0000313" key="2">
    <source>
        <dbReference type="EnsemblPlants" id="AUR62044591-RA:cds"/>
    </source>
</evidence>
<keyword evidence="3" id="KW-1185">Reference proteome</keyword>
<feature type="compositionally biased region" description="Acidic residues" evidence="1">
    <location>
        <begin position="189"/>
        <end position="199"/>
    </location>
</feature>
<feature type="compositionally biased region" description="Polar residues" evidence="1">
    <location>
        <begin position="120"/>
        <end position="136"/>
    </location>
</feature>
<proteinExistence type="predicted"/>
<reference evidence="2" key="2">
    <citation type="submission" date="2021-03" db="UniProtKB">
        <authorList>
            <consortium name="EnsemblPlants"/>
        </authorList>
    </citation>
    <scope>IDENTIFICATION</scope>
</reference>
<dbReference type="AlphaFoldDB" id="A0A803NEN7"/>
<dbReference type="Proteomes" id="UP000596660">
    <property type="component" value="Unplaced"/>
</dbReference>
<dbReference type="EnsemblPlants" id="AUR62044591-RA">
    <property type="protein sequence ID" value="AUR62044591-RA:cds"/>
    <property type="gene ID" value="AUR62044591"/>
</dbReference>
<protein>
    <submittedName>
        <fullName evidence="2">Uncharacterized protein</fullName>
    </submittedName>
</protein>
<organism evidence="2 3">
    <name type="scientific">Chenopodium quinoa</name>
    <name type="common">Quinoa</name>
    <dbReference type="NCBI Taxonomy" id="63459"/>
    <lineage>
        <taxon>Eukaryota</taxon>
        <taxon>Viridiplantae</taxon>
        <taxon>Streptophyta</taxon>
        <taxon>Embryophyta</taxon>
        <taxon>Tracheophyta</taxon>
        <taxon>Spermatophyta</taxon>
        <taxon>Magnoliopsida</taxon>
        <taxon>eudicotyledons</taxon>
        <taxon>Gunneridae</taxon>
        <taxon>Pentapetalae</taxon>
        <taxon>Caryophyllales</taxon>
        <taxon>Chenopodiaceae</taxon>
        <taxon>Chenopodioideae</taxon>
        <taxon>Atripliceae</taxon>
        <taxon>Chenopodium</taxon>
    </lineage>
</organism>
<name>A0A803NEN7_CHEQI</name>
<accession>A0A803NEN7</accession>
<dbReference type="Gramene" id="AUR62044591-RA">
    <property type="protein sequence ID" value="AUR62044591-RA:cds"/>
    <property type="gene ID" value="AUR62044591"/>
</dbReference>
<feature type="region of interest" description="Disordered" evidence="1">
    <location>
        <begin position="120"/>
        <end position="209"/>
    </location>
</feature>